<evidence type="ECO:0000313" key="3">
    <source>
        <dbReference type="EMBL" id="KJE97774.1"/>
    </source>
</evidence>
<dbReference type="SUPFAM" id="SSF54236">
    <property type="entry name" value="Ubiquitin-like"/>
    <property type="match status" value="1"/>
</dbReference>
<dbReference type="PANTHER" id="PTHR13609">
    <property type="entry name" value="UBIQUITIN DOMAIN CONTAINING 1 PROTEIN-RELATED"/>
    <property type="match status" value="1"/>
</dbReference>
<dbReference type="InterPro" id="IPR038169">
    <property type="entry name" value="DC-UbP/UBTD2_N_sf"/>
</dbReference>
<dbReference type="InterPro" id="IPR000626">
    <property type="entry name" value="Ubiquitin-like_dom"/>
</dbReference>
<dbReference type="OrthoDB" id="1640476at2759"/>
<dbReference type="InterPro" id="IPR039869">
    <property type="entry name" value="UBTD1/2"/>
</dbReference>
<dbReference type="CDD" id="cd01794">
    <property type="entry name" value="Ubl_UBTD"/>
    <property type="match status" value="1"/>
</dbReference>
<dbReference type="EMBL" id="KE346375">
    <property type="protein sequence ID" value="KJE97774.1"/>
    <property type="molecule type" value="Genomic_DNA"/>
</dbReference>
<organism evidence="3 4">
    <name type="scientific">Capsaspora owczarzaki (strain ATCC 30864)</name>
    <dbReference type="NCBI Taxonomy" id="595528"/>
    <lineage>
        <taxon>Eukaryota</taxon>
        <taxon>Filasterea</taxon>
        <taxon>Capsaspora</taxon>
    </lineage>
</organism>
<dbReference type="PhylomeDB" id="A0A0D2X5G6"/>
<dbReference type="Gene3D" id="3.10.20.90">
    <property type="entry name" value="Phosphatidylinositol 3-kinase Catalytic Subunit, Chain A, domain 1"/>
    <property type="match status" value="1"/>
</dbReference>
<feature type="domain" description="Ubiquitin-like" evidence="2">
    <location>
        <begin position="182"/>
        <end position="255"/>
    </location>
</feature>
<accession>A0A0D2X5G6</accession>
<dbReference type="AlphaFoldDB" id="A0A0D2X5G6"/>
<dbReference type="FunCoup" id="A0A0D2X5G6">
    <property type="interactions" value="60"/>
</dbReference>
<evidence type="ECO:0000313" key="4">
    <source>
        <dbReference type="Proteomes" id="UP000008743"/>
    </source>
</evidence>
<dbReference type="Gene3D" id="1.20.225.20">
    <property type="entry name" value="Ub domain-containing protein, DC-UbP/UBTD2, N-terminal domain"/>
    <property type="match status" value="1"/>
</dbReference>
<evidence type="ECO:0000259" key="2">
    <source>
        <dbReference type="PROSITE" id="PS50053"/>
    </source>
</evidence>
<dbReference type="eggNOG" id="KOG0013">
    <property type="taxonomic scope" value="Eukaryota"/>
</dbReference>
<reference evidence="4" key="1">
    <citation type="submission" date="2011-02" db="EMBL/GenBank/DDBJ databases">
        <title>The Genome Sequence of Capsaspora owczarzaki ATCC 30864.</title>
        <authorList>
            <person name="Russ C."/>
            <person name="Cuomo C."/>
            <person name="Burger G."/>
            <person name="Gray M.W."/>
            <person name="Holland P.W.H."/>
            <person name="King N."/>
            <person name="Lang F.B.F."/>
            <person name="Roger A.J."/>
            <person name="Ruiz-Trillo I."/>
            <person name="Young S.K."/>
            <person name="Zeng Q."/>
            <person name="Gargeya S."/>
            <person name="Alvarado L."/>
            <person name="Berlin A."/>
            <person name="Chapman S.B."/>
            <person name="Chen Z."/>
            <person name="Freedman E."/>
            <person name="Gellesch M."/>
            <person name="Goldberg J."/>
            <person name="Griggs A."/>
            <person name="Gujja S."/>
            <person name="Heilman E."/>
            <person name="Heiman D."/>
            <person name="Howarth C."/>
            <person name="Mehta T."/>
            <person name="Neiman D."/>
            <person name="Pearson M."/>
            <person name="Roberts A."/>
            <person name="Saif S."/>
            <person name="Shea T."/>
            <person name="Shenoy N."/>
            <person name="Sisk P."/>
            <person name="Stolte C."/>
            <person name="Sykes S."/>
            <person name="White J."/>
            <person name="Yandava C."/>
            <person name="Haas B."/>
            <person name="Nusbaum C."/>
            <person name="Birren B."/>
        </authorList>
    </citation>
    <scope>NUCLEOTIDE SEQUENCE</scope>
    <source>
        <strain evidence="4">ATCC 30864</strain>
    </source>
</reference>
<name>A0A0D2X5G6_CAPO3</name>
<dbReference type="InterPro" id="IPR029071">
    <property type="entry name" value="Ubiquitin-like_domsf"/>
</dbReference>
<proteinExistence type="predicted"/>
<feature type="compositionally biased region" description="Low complexity" evidence="1">
    <location>
        <begin position="17"/>
        <end position="42"/>
    </location>
</feature>
<dbReference type="InterPro" id="IPR032752">
    <property type="entry name" value="DC-UbP/UBTD2_N"/>
</dbReference>
<feature type="compositionally biased region" description="Gly residues" evidence="1">
    <location>
        <begin position="1"/>
        <end position="16"/>
    </location>
</feature>
<gene>
    <name evidence="3" type="ORF">CAOG_007876</name>
</gene>
<dbReference type="Pfam" id="PF16455">
    <property type="entry name" value="UBD"/>
    <property type="match status" value="1"/>
</dbReference>
<evidence type="ECO:0000256" key="1">
    <source>
        <dbReference type="SAM" id="MobiDB-lite"/>
    </source>
</evidence>
<dbReference type="Proteomes" id="UP000008743">
    <property type="component" value="Unassembled WGS sequence"/>
</dbReference>
<dbReference type="Pfam" id="PF00240">
    <property type="entry name" value="ubiquitin"/>
    <property type="match status" value="1"/>
</dbReference>
<sequence length="255" mass="27808">MGNCLGGSSGGGGGGRPLSPQQQQLQQQRQQQQHQQHQMRQGIPGGRAPAARQGEVVFGRNQPLERQPPSWAAEVHVNRAMLAHKREEFWSTAPEFGGQREIWQALKGAAETSDHALAQAIVDGAGISLPLGQLTDAYDERGYKYTVPLFCLSDPSNLAADDQPDPANAIALDTQRTLDKTLRLRLSTMKDVKLPYNDQDTVLELKHRLAAAENIPVASQRFFMSGKEFADRTVIGLVSVPQGFVIQVLVRAAAP</sequence>
<protein>
    <submittedName>
        <fullName evidence="3">Ubiquitin domain-containing protein 1</fullName>
    </submittedName>
</protein>
<dbReference type="InParanoid" id="A0A0D2X5G6"/>
<keyword evidence="4" id="KW-1185">Reference proteome</keyword>
<feature type="region of interest" description="Disordered" evidence="1">
    <location>
        <begin position="1"/>
        <end position="51"/>
    </location>
</feature>
<dbReference type="RefSeq" id="XP_004342961.2">
    <property type="nucleotide sequence ID" value="XM_004342911.2"/>
</dbReference>
<dbReference type="PROSITE" id="PS50053">
    <property type="entry name" value="UBIQUITIN_2"/>
    <property type="match status" value="1"/>
</dbReference>